<proteinExistence type="predicted"/>
<dbReference type="InterPro" id="IPR011042">
    <property type="entry name" value="6-blade_b-propeller_TolB-like"/>
</dbReference>
<dbReference type="InterPro" id="IPR029058">
    <property type="entry name" value="AB_hydrolase_fold"/>
</dbReference>
<keyword evidence="1" id="KW-0732">Signal</keyword>
<dbReference type="RefSeq" id="WP_344516598.1">
    <property type="nucleotide sequence ID" value="NZ_BAAATU010000040.1"/>
</dbReference>
<keyword evidence="5" id="KW-1185">Reference proteome</keyword>
<dbReference type="Proteomes" id="UP001596200">
    <property type="component" value="Unassembled WGS sequence"/>
</dbReference>
<protein>
    <submittedName>
        <fullName evidence="4">S9 family peptidase</fullName>
    </submittedName>
</protein>
<dbReference type="Pfam" id="PF00326">
    <property type="entry name" value="Peptidase_S9"/>
    <property type="match status" value="1"/>
</dbReference>
<evidence type="ECO:0000259" key="3">
    <source>
        <dbReference type="Pfam" id="PF00326"/>
    </source>
</evidence>
<dbReference type="PANTHER" id="PTHR42776:SF13">
    <property type="entry name" value="DIPEPTIDYL-PEPTIDASE 5"/>
    <property type="match status" value="1"/>
</dbReference>
<dbReference type="EMBL" id="JBHSPU010000038">
    <property type="protein sequence ID" value="MFC5918218.1"/>
    <property type="molecule type" value="Genomic_DNA"/>
</dbReference>
<dbReference type="SUPFAM" id="SSF82171">
    <property type="entry name" value="DPP6 N-terminal domain-like"/>
    <property type="match status" value="1"/>
</dbReference>
<organism evidence="4 5">
    <name type="scientific">Streptomyces pulveraceus</name>
    <dbReference type="NCBI Taxonomy" id="68258"/>
    <lineage>
        <taxon>Bacteria</taxon>
        <taxon>Bacillati</taxon>
        <taxon>Actinomycetota</taxon>
        <taxon>Actinomycetes</taxon>
        <taxon>Kitasatosporales</taxon>
        <taxon>Streptomycetaceae</taxon>
        <taxon>Streptomyces</taxon>
    </lineage>
</organism>
<evidence type="ECO:0000256" key="1">
    <source>
        <dbReference type="ARBA" id="ARBA00022729"/>
    </source>
</evidence>
<comment type="caution">
    <text evidence="4">The sequence shown here is derived from an EMBL/GenBank/DDBJ whole genome shotgun (WGS) entry which is preliminary data.</text>
</comment>
<gene>
    <name evidence="4" type="ORF">ACFP1B_33020</name>
</gene>
<keyword evidence="2" id="KW-0378">Hydrolase</keyword>
<accession>A0ABW1GVT4</accession>
<dbReference type="InterPro" id="IPR001375">
    <property type="entry name" value="Peptidase_S9_cat"/>
</dbReference>
<dbReference type="Gene3D" id="3.40.50.1820">
    <property type="entry name" value="alpha/beta hydrolase"/>
    <property type="match status" value="1"/>
</dbReference>
<dbReference type="SUPFAM" id="SSF53474">
    <property type="entry name" value="alpha/beta-Hydrolases"/>
    <property type="match status" value="1"/>
</dbReference>
<feature type="domain" description="Peptidase S9 prolyl oligopeptidase catalytic" evidence="3">
    <location>
        <begin position="458"/>
        <end position="659"/>
    </location>
</feature>
<evidence type="ECO:0000256" key="2">
    <source>
        <dbReference type="ARBA" id="ARBA00022801"/>
    </source>
</evidence>
<evidence type="ECO:0000313" key="5">
    <source>
        <dbReference type="Proteomes" id="UP001596200"/>
    </source>
</evidence>
<dbReference type="PANTHER" id="PTHR42776">
    <property type="entry name" value="SERINE PEPTIDASE S9 FAMILY MEMBER"/>
    <property type="match status" value="1"/>
</dbReference>
<dbReference type="Gene3D" id="2.120.10.30">
    <property type="entry name" value="TolB, C-terminal domain"/>
    <property type="match status" value="1"/>
</dbReference>
<sequence>MIHDPNDATSFHDRLAAHSRLTDLTLAPDGARLIASVRSINDAGTRHVWKLWEIDPSGEGDSRLVAGTVQGDFAPTFAADGTLLVLSDRENTDSTGEKRDGQGVSLWALPEHGEAKQIAHHPGGMADFTVARYADTIAYTADLLPGTADAETYAESRRERENAMVNAVLYGDVAACGSGAALGPDEPHTFVQRSDGTPVNAGSQGLEGIGDMALSPDGSLVAYTRSATGHAPDTNTVVVADAATGARHSTFSRPGHQYYRLEFTADGSALVCQRQREETYDTEWRVTLVAFDLASGEETDLLPEFDNWPWPGRPVLAPTPGDATVWFTGDEQGHCPVFRRDADGTITRLTASGAYSSLSVTPDGSTLYALRSTIDGPPQAVRLDAVTPDQHPTFLKAPGGLDSPPGTLTEVHVRADDGFPLRAWLVLPEGASSDHPAPLVVIPHGGPQTSWSAWTWVWNPWPFAARGYAVLLPDPALSTGYGQRMQERGRGQHGGRPYRDVIALTDAALARDDLDATRTALAGWSYGGYLANRAATLTDRFKAIVSAAGMWNLEAFQIETDLHAYFREIFGDPRTRRERYEANSPHFDAAKMTTPMLIVHGGKDHRVPVGQALGLHSDLRRLGVPVRFLHFPDEGHIIGAPNHIRLMYETVLNFLDHHVLDQEWRRPAMV</sequence>
<name>A0ABW1GVT4_9ACTN</name>
<evidence type="ECO:0000313" key="4">
    <source>
        <dbReference type="EMBL" id="MFC5918218.1"/>
    </source>
</evidence>
<reference evidence="5" key="1">
    <citation type="journal article" date="2019" name="Int. J. Syst. Evol. Microbiol.">
        <title>The Global Catalogue of Microorganisms (GCM) 10K type strain sequencing project: providing services to taxonomists for standard genome sequencing and annotation.</title>
        <authorList>
            <consortium name="The Broad Institute Genomics Platform"/>
            <consortium name="The Broad Institute Genome Sequencing Center for Infectious Disease"/>
            <person name="Wu L."/>
            <person name="Ma J."/>
        </authorList>
    </citation>
    <scope>NUCLEOTIDE SEQUENCE [LARGE SCALE GENOMIC DNA]</scope>
    <source>
        <strain evidence="5">JCM 4147</strain>
    </source>
</reference>